<feature type="signal peptide" evidence="5">
    <location>
        <begin position="1"/>
        <end position="20"/>
    </location>
</feature>
<evidence type="ECO:0000256" key="4">
    <source>
        <dbReference type="ARBA" id="ARBA00022729"/>
    </source>
</evidence>
<dbReference type="Pfam" id="PF16810">
    <property type="entry name" value="RXLR"/>
    <property type="match status" value="1"/>
</dbReference>
<evidence type="ECO:0000256" key="5">
    <source>
        <dbReference type="RuleBase" id="RU367124"/>
    </source>
</evidence>
<evidence type="ECO:0000256" key="3">
    <source>
        <dbReference type="ARBA" id="ARBA00022525"/>
    </source>
</evidence>
<comment type="subcellular location">
    <subcellularLocation>
        <location evidence="1 5">Secreted</location>
    </subcellularLocation>
</comment>
<feature type="chain" id="PRO_5044961696" description="RxLR effector protein" evidence="5">
    <location>
        <begin position="21"/>
        <end position="149"/>
    </location>
</feature>
<evidence type="ECO:0000256" key="1">
    <source>
        <dbReference type="ARBA" id="ARBA00004613"/>
    </source>
</evidence>
<dbReference type="OrthoDB" id="126652at2759"/>
<dbReference type="InterPro" id="IPR031825">
    <property type="entry name" value="RXLR"/>
</dbReference>
<evidence type="ECO:0000313" key="7">
    <source>
        <dbReference type="Proteomes" id="UP000693981"/>
    </source>
</evidence>
<dbReference type="EMBL" id="JAGDFL010000427">
    <property type="protein sequence ID" value="KAG7388815.1"/>
    <property type="molecule type" value="Genomic_DNA"/>
</dbReference>
<keyword evidence="7" id="KW-1185">Reference proteome</keyword>
<keyword evidence="4 5" id="KW-0732">Signal</keyword>
<gene>
    <name evidence="6" type="ORF">PHYBOEH_007677</name>
</gene>
<reference evidence="6" key="1">
    <citation type="submission" date="2021-02" db="EMBL/GenBank/DDBJ databases">
        <authorList>
            <person name="Palmer J.M."/>
        </authorList>
    </citation>
    <scope>NUCLEOTIDE SEQUENCE</scope>
    <source>
        <strain evidence="6">SCRP23</strain>
    </source>
</reference>
<evidence type="ECO:0000256" key="2">
    <source>
        <dbReference type="ARBA" id="ARBA00010400"/>
    </source>
</evidence>
<name>A0A8T1W636_9STRA</name>
<comment type="domain">
    <text evidence="5">The RxLR-dEER motif acts to carry the protein into the host cell cytoplasm through binding to cell surface phosphatidylinositol-3-phosphate.</text>
</comment>
<proteinExistence type="inferred from homology"/>
<organism evidence="6 7">
    <name type="scientific">Phytophthora boehmeriae</name>
    <dbReference type="NCBI Taxonomy" id="109152"/>
    <lineage>
        <taxon>Eukaryota</taxon>
        <taxon>Sar</taxon>
        <taxon>Stramenopiles</taxon>
        <taxon>Oomycota</taxon>
        <taxon>Peronosporomycetes</taxon>
        <taxon>Peronosporales</taxon>
        <taxon>Peronosporaceae</taxon>
        <taxon>Phytophthora</taxon>
    </lineage>
</organism>
<comment type="function">
    <text evidence="5">Effector that suppresses plant defense responses during pathogen infection.</text>
</comment>
<protein>
    <recommendedName>
        <fullName evidence="5">RxLR effector protein</fullName>
    </recommendedName>
</protein>
<comment type="caution">
    <text evidence="6">The sequence shown here is derived from an EMBL/GenBank/DDBJ whole genome shotgun (WGS) entry which is preliminary data.</text>
</comment>
<dbReference type="Proteomes" id="UP000693981">
    <property type="component" value="Unassembled WGS sequence"/>
</dbReference>
<sequence>MRLLCYILLLLAVIFSTATAAINQDQQELSELTPSDLDALGRFVVASDDTRQLRDVDATDVSPDDEERAIPLPSWISKISTGISGKITKVKDAMLNRAFQHLEKAGHNPTTLAKQLRIGEKNTPKRNEKLYEKFTAYWINKYSPISPVA</sequence>
<evidence type="ECO:0000313" key="6">
    <source>
        <dbReference type="EMBL" id="KAG7388815.1"/>
    </source>
</evidence>
<keyword evidence="3 5" id="KW-0964">Secreted</keyword>
<dbReference type="AlphaFoldDB" id="A0A8T1W636"/>
<comment type="similarity">
    <text evidence="2 5">Belongs to the RxLR effector family.</text>
</comment>
<accession>A0A8T1W636</accession>